<gene>
    <name evidence="9" type="ORF">ACFQS1_03085</name>
</gene>
<name>A0ABW2HKD4_9ACTN</name>
<proteinExistence type="inferred from homology"/>
<evidence type="ECO:0000256" key="3">
    <source>
        <dbReference type="ARBA" id="ARBA00022475"/>
    </source>
</evidence>
<dbReference type="SUPFAM" id="SSF161098">
    <property type="entry name" value="MetI-like"/>
    <property type="match status" value="1"/>
</dbReference>
<dbReference type="EMBL" id="JBHTBJ010000001">
    <property type="protein sequence ID" value="MFC7272955.1"/>
    <property type="molecule type" value="Genomic_DNA"/>
</dbReference>
<sequence length="287" mass="31507">MTTTPATTGQRRPWTVGRIFFWLTLLALTIIFVAPLLWMLITSFKTNNDATALPLSWLPNPFTTEAYSTVLTTNSATPVLRWFLNSMIAATANAALIVAVDAMAAYALARMRFRGRKLVFATVVGTLFVPPFLFLVPNYLIVSQLGWLDSLWALIVPSAGGAFGVFFLRQFFTSLPMELEEAALIEGANQWQIFTRIVLPLARPALATLTVLSFLTNWNDFLWPIYVLFSADRLTLPAGLGNLQNAATTNYPIAMAGAVVASVPVLILFVIAQRHVIQSVTHTGVKG</sequence>
<feature type="domain" description="ABC transmembrane type-1" evidence="8">
    <location>
        <begin position="83"/>
        <end position="272"/>
    </location>
</feature>
<evidence type="ECO:0000256" key="5">
    <source>
        <dbReference type="ARBA" id="ARBA00022989"/>
    </source>
</evidence>
<keyword evidence="5 7" id="KW-1133">Transmembrane helix</keyword>
<keyword evidence="10" id="KW-1185">Reference proteome</keyword>
<comment type="similarity">
    <text evidence="7">Belongs to the binding-protein-dependent transport system permease family.</text>
</comment>
<keyword evidence="6 7" id="KW-0472">Membrane</keyword>
<reference evidence="10" key="1">
    <citation type="journal article" date="2019" name="Int. J. Syst. Evol. Microbiol.">
        <title>The Global Catalogue of Microorganisms (GCM) 10K type strain sequencing project: providing services to taxonomists for standard genome sequencing and annotation.</title>
        <authorList>
            <consortium name="The Broad Institute Genomics Platform"/>
            <consortium name="The Broad Institute Genome Sequencing Center for Infectious Disease"/>
            <person name="Wu L."/>
            <person name="Ma J."/>
        </authorList>
    </citation>
    <scope>NUCLEOTIDE SEQUENCE [LARGE SCALE GENOMIC DNA]</scope>
    <source>
        <strain evidence="10">XZYJT-10</strain>
    </source>
</reference>
<dbReference type="PROSITE" id="PS50928">
    <property type="entry name" value="ABC_TM1"/>
    <property type="match status" value="1"/>
</dbReference>
<dbReference type="InterPro" id="IPR035906">
    <property type="entry name" value="MetI-like_sf"/>
</dbReference>
<feature type="transmembrane region" description="Helical" evidence="7">
    <location>
        <begin position="193"/>
        <end position="215"/>
    </location>
</feature>
<dbReference type="Gene3D" id="1.10.3720.10">
    <property type="entry name" value="MetI-like"/>
    <property type="match status" value="1"/>
</dbReference>
<evidence type="ECO:0000256" key="6">
    <source>
        <dbReference type="ARBA" id="ARBA00023136"/>
    </source>
</evidence>
<evidence type="ECO:0000259" key="8">
    <source>
        <dbReference type="PROSITE" id="PS50928"/>
    </source>
</evidence>
<evidence type="ECO:0000313" key="10">
    <source>
        <dbReference type="Proteomes" id="UP001596548"/>
    </source>
</evidence>
<keyword evidence="3" id="KW-1003">Cell membrane</keyword>
<feature type="transmembrane region" description="Helical" evidence="7">
    <location>
        <begin position="151"/>
        <end position="172"/>
    </location>
</feature>
<feature type="transmembrane region" description="Helical" evidence="7">
    <location>
        <begin position="251"/>
        <end position="272"/>
    </location>
</feature>
<evidence type="ECO:0000256" key="2">
    <source>
        <dbReference type="ARBA" id="ARBA00022448"/>
    </source>
</evidence>
<dbReference type="PANTHER" id="PTHR43744">
    <property type="entry name" value="ABC TRANSPORTER PERMEASE PROTEIN MG189-RELATED-RELATED"/>
    <property type="match status" value="1"/>
</dbReference>
<dbReference type="PANTHER" id="PTHR43744:SF12">
    <property type="entry name" value="ABC TRANSPORTER PERMEASE PROTEIN MG189-RELATED"/>
    <property type="match status" value="1"/>
</dbReference>
<accession>A0ABW2HKD4</accession>
<dbReference type="Proteomes" id="UP001596548">
    <property type="component" value="Unassembled WGS sequence"/>
</dbReference>
<feature type="transmembrane region" description="Helical" evidence="7">
    <location>
        <begin position="118"/>
        <end position="139"/>
    </location>
</feature>
<comment type="subcellular location">
    <subcellularLocation>
        <location evidence="1 7">Cell membrane</location>
        <topology evidence="1 7">Multi-pass membrane protein</topology>
    </subcellularLocation>
</comment>
<evidence type="ECO:0000256" key="7">
    <source>
        <dbReference type="RuleBase" id="RU363032"/>
    </source>
</evidence>
<evidence type="ECO:0000256" key="1">
    <source>
        <dbReference type="ARBA" id="ARBA00004651"/>
    </source>
</evidence>
<dbReference type="InterPro" id="IPR000515">
    <property type="entry name" value="MetI-like"/>
</dbReference>
<evidence type="ECO:0000256" key="4">
    <source>
        <dbReference type="ARBA" id="ARBA00022692"/>
    </source>
</evidence>
<comment type="caution">
    <text evidence="9">The sequence shown here is derived from an EMBL/GenBank/DDBJ whole genome shotgun (WGS) entry which is preliminary data.</text>
</comment>
<protein>
    <submittedName>
        <fullName evidence="9">Carbohydrate ABC transporter permease</fullName>
    </submittedName>
</protein>
<evidence type="ECO:0000313" key="9">
    <source>
        <dbReference type="EMBL" id="MFC7272955.1"/>
    </source>
</evidence>
<dbReference type="Pfam" id="PF00528">
    <property type="entry name" value="BPD_transp_1"/>
    <property type="match status" value="1"/>
</dbReference>
<organism evidence="9 10">
    <name type="scientific">Paractinoplanes rhizophilus</name>
    <dbReference type="NCBI Taxonomy" id="1416877"/>
    <lineage>
        <taxon>Bacteria</taxon>
        <taxon>Bacillati</taxon>
        <taxon>Actinomycetota</taxon>
        <taxon>Actinomycetes</taxon>
        <taxon>Micromonosporales</taxon>
        <taxon>Micromonosporaceae</taxon>
        <taxon>Paractinoplanes</taxon>
    </lineage>
</organism>
<feature type="transmembrane region" description="Helical" evidence="7">
    <location>
        <begin position="82"/>
        <end position="106"/>
    </location>
</feature>
<keyword evidence="2 7" id="KW-0813">Transport</keyword>
<feature type="transmembrane region" description="Helical" evidence="7">
    <location>
        <begin position="20"/>
        <end position="41"/>
    </location>
</feature>
<dbReference type="RefSeq" id="WP_378964403.1">
    <property type="nucleotide sequence ID" value="NZ_JBHTBJ010000001.1"/>
</dbReference>
<keyword evidence="4 7" id="KW-0812">Transmembrane</keyword>
<dbReference type="CDD" id="cd06261">
    <property type="entry name" value="TM_PBP2"/>
    <property type="match status" value="1"/>
</dbReference>